<evidence type="ECO:0000256" key="1">
    <source>
        <dbReference type="SAM" id="MobiDB-lite"/>
    </source>
</evidence>
<accession>A0A6A4KXM8</accession>
<feature type="compositionally biased region" description="Basic residues" evidence="1">
    <location>
        <begin position="1"/>
        <end position="18"/>
    </location>
</feature>
<dbReference type="InterPro" id="IPR058353">
    <property type="entry name" value="DUF8040"/>
</dbReference>
<keyword evidence="4" id="KW-1185">Reference proteome</keyword>
<proteinExistence type="predicted"/>
<dbReference type="Proteomes" id="UP000428333">
    <property type="component" value="Linkage Group LG09"/>
</dbReference>
<feature type="domain" description="DUF8040" evidence="2">
    <location>
        <begin position="96"/>
        <end position="188"/>
    </location>
</feature>
<dbReference type="EMBL" id="QEFC01002377">
    <property type="protein sequence ID" value="KAE9452556.1"/>
    <property type="molecule type" value="Genomic_DNA"/>
</dbReference>
<evidence type="ECO:0000313" key="4">
    <source>
        <dbReference type="Proteomes" id="UP000428333"/>
    </source>
</evidence>
<evidence type="ECO:0000259" key="2">
    <source>
        <dbReference type="Pfam" id="PF26138"/>
    </source>
</evidence>
<reference evidence="3 4" key="1">
    <citation type="journal article" date="2019" name="Genome Biol. Evol.">
        <title>The Rhododendron genome and chromosomal organization provide insight into shared whole-genome duplications across the heath family (Ericaceae).</title>
        <authorList>
            <person name="Soza V.L."/>
            <person name="Lindsley D."/>
            <person name="Waalkes A."/>
            <person name="Ramage E."/>
            <person name="Patwardhan R.P."/>
            <person name="Burton J.N."/>
            <person name="Adey A."/>
            <person name="Kumar A."/>
            <person name="Qiu R."/>
            <person name="Shendure J."/>
            <person name="Hall B."/>
        </authorList>
    </citation>
    <scope>NUCLEOTIDE SEQUENCE [LARGE SCALE GENOMIC DNA]</scope>
    <source>
        <strain evidence="3">RSF 1966-606</strain>
    </source>
</reference>
<dbReference type="AlphaFoldDB" id="A0A6A4KXM8"/>
<dbReference type="Pfam" id="PF26138">
    <property type="entry name" value="DUF8040"/>
    <property type="match status" value="1"/>
</dbReference>
<organism evidence="3 4">
    <name type="scientific">Rhododendron williamsianum</name>
    <dbReference type="NCBI Taxonomy" id="262921"/>
    <lineage>
        <taxon>Eukaryota</taxon>
        <taxon>Viridiplantae</taxon>
        <taxon>Streptophyta</taxon>
        <taxon>Embryophyta</taxon>
        <taxon>Tracheophyta</taxon>
        <taxon>Spermatophyta</taxon>
        <taxon>Magnoliopsida</taxon>
        <taxon>eudicotyledons</taxon>
        <taxon>Gunneridae</taxon>
        <taxon>Pentapetalae</taxon>
        <taxon>asterids</taxon>
        <taxon>Ericales</taxon>
        <taxon>Ericaceae</taxon>
        <taxon>Ericoideae</taxon>
        <taxon>Rhodoreae</taxon>
        <taxon>Rhododendron</taxon>
    </lineage>
</organism>
<feature type="compositionally biased region" description="Polar residues" evidence="1">
    <location>
        <begin position="20"/>
        <end position="32"/>
    </location>
</feature>
<name>A0A6A4KXM8_9ERIC</name>
<evidence type="ECO:0000313" key="3">
    <source>
        <dbReference type="EMBL" id="KAE9452556.1"/>
    </source>
</evidence>
<feature type="non-terminal residue" evidence="3">
    <location>
        <position position="1"/>
    </location>
</feature>
<feature type="region of interest" description="Disordered" evidence="1">
    <location>
        <begin position="1"/>
        <end position="33"/>
    </location>
</feature>
<protein>
    <recommendedName>
        <fullName evidence="2">DUF8040 domain-containing protein</fullName>
    </recommendedName>
</protein>
<gene>
    <name evidence="3" type="ORF">C3L33_15551</name>
</gene>
<dbReference type="OrthoDB" id="1681765at2759"/>
<sequence>MPTNKRNRVAATKKRRHASPVTSSQNSCTGEANLQELAVRPVKMASSSHRRGNYYPSSSSDDIELLAAMSLLLDTSSSEEEEEREILRHPQRTFPISGQEYTTLLLNGDPDTMRYTLRVDAHTFRTLVNLLVKRGRLKWDCMRLSVEESLAIFLYICGHGKRHRCAANRFKRSMNTIARHFKYMMRALGNIAYLVIRPPDLNEIPFEILHDKIYYPWFEVKSFSSSIITDDEALLA</sequence>
<comment type="caution">
    <text evidence="3">The sequence shown here is derived from an EMBL/GenBank/DDBJ whole genome shotgun (WGS) entry which is preliminary data.</text>
</comment>